<dbReference type="KEGG" id="wna:KA717_15450"/>
<gene>
    <name evidence="2" type="ORF">KA717_15450</name>
</gene>
<feature type="domain" description="TGS" evidence="1">
    <location>
        <begin position="170"/>
        <end position="237"/>
    </location>
</feature>
<dbReference type="SUPFAM" id="SSF81271">
    <property type="entry name" value="TGS-like"/>
    <property type="match status" value="1"/>
</dbReference>
<evidence type="ECO:0000313" key="2">
    <source>
        <dbReference type="EMBL" id="UXE63821.1"/>
    </source>
</evidence>
<evidence type="ECO:0000259" key="1">
    <source>
        <dbReference type="PROSITE" id="PS51880"/>
    </source>
</evidence>
<dbReference type="EMBL" id="CP073041">
    <property type="protein sequence ID" value="UXE63821.1"/>
    <property type="molecule type" value="Genomic_DNA"/>
</dbReference>
<proteinExistence type="predicted"/>
<dbReference type="Pfam" id="PF02824">
    <property type="entry name" value="TGS"/>
    <property type="match status" value="1"/>
</dbReference>
<organism evidence="2">
    <name type="scientific">Woronichinia naegeliana WA131</name>
    <dbReference type="NCBI Taxonomy" id="2824559"/>
    <lineage>
        <taxon>Bacteria</taxon>
        <taxon>Bacillati</taxon>
        <taxon>Cyanobacteriota</taxon>
        <taxon>Cyanophyceae</taxon>
        <taxon>Synechococcales</taxon>
        <taxon>Coelosphaeriaceae</taxon>
        <taxon>Woronichinia</taxon>
    </lineage>
</organism>
<dbReference type="InterPro" id="IPR012676">
    <property type="entry name" value="TGS-like"/>
</dbReference>
<dbReference type="PROSITE" id="PS51880">
    <property type="entry name" value="TGS"/>
    <property type="match status" value="1"/>
</dbReference>
<dbReference type="PANTHER" id="PTHR43061">
    <property type="entry name" value="GTP DIPHOSPHOKINASE RSH1, CHLOROPLASTIC-RELATED"/>
    <property type="match status" value="1"/>
</dbReference>
<accession>A0A977PY65</accession>
<dbReference type="InterPro" id="IPR004095">
    <property type="entry name" value="TGS"/>
</dbReference>
<reference evidence="2" key="1">
    <citation type="submission" date="2021-04" db="EMBL/GenBank/DDBJ databases">
        <title>Genome sequence of Woronichinia naegeliana from Washington state freshwater lake bloom.</title>
        <authorList>
            <person name="Dreher T.W."/>
        </authorList>
    </citation>
    <scope>NUCLEOTIDE SEQUENCE</scope>
    <source>
        <strain evidence="2">WA131</strain>
    </source>
</reference>
<dbReference type="Proteomes" id="UP001065613">
    <property type="component" value="Chromosome"/>
</dbReference>
<dbReference type="InterPro" id="IPR012675">
    <property type="entry name" value="Beta-grasp_dom_sf"/>
</dbReference>
<protein>
    <submittedName>
        <fullName evidence="2">TGS domain-containing protein</fullName>
    </submittedName>
</protein>
<name>A0A977PY65_9CYAN</name>
<sequence>MHYHHIVTSFSPLLDLLLEPEQSDERIDRLKQAVRAGEPYIEVSPITINSAIRYIELEYPSLNEQKRLTCELLDWVRVNSEHGIEYQNILEEANNLRPYPDSLAFEDIVNLVFAKEIGGGSVYLTGESVVMQQFIADKNLGLEYQDLQILDLESLPEWLDNNSLFSHPRDFIIVRTPAGDEIKLRIDPHTERYPTPVDFAYGIHTNIGHRCQGAFVNGKEVPLNTQLQNNQVVQIIEGFNKCLDRAWLEFVTTKKAKEEIRKWFKEKDIEKGIKILKQEFADLYSLNGEIYLEAARQLHYKNTRTLLKSLGAGQISIDKIKRQIELELKRKGFTIANNNVLDTLPAISGIDPNQEIILASCCLPLPQDGEIIGVVSERNLKPLRVHRQDCLNLKNIKPEHQKILQWNCQFCTIKIQVTMKNRSGILMSIYDKLTELFGRNFNVLKVDAAGRNPATLEFDVLCSEGCDL</sequence>
<dbReference type="Gene3D" id="3.10.20.30">
    <property type="match status" value="1"/>
</dbReference>
<dbReference type="PANTHER" id="PTHR43061:SF1">
    <property type="entry name" value="GTP DIPHOSPHOKINASE RSH1, CHLOROPLASTIC-RELATED"/>
    <property type="match status" value="1"/>
</dbReference>
<dbReference type="AlphaFoldDB" id="A0A977PY65"/>